<proteinExistence type="predicted"/>
<feature type="compositionally biased region" description="Gly residues" evidence="1">
    <location>
        <begin position="402"/>
        <end position="411"/>
    </location>
</feature>
<feature type="region of interest" description="Disordered" evidence="1">
    <location>
        <begin position="497"/>
        <end position="521"/>
    </location>
</feature>
<feature type="compositionally biased region" description="Basic residues" evidence="1">
    <location>
        <begin position="356"/>
        <end position="365"/>
    </location>
</feature>
<keyword evidence="2" id="KW-1185">Reference proteome</keyword>
<organism evidence="2 3">
    <name type="scientific">Clupea harengus</name>
    <name type="common">Atlantic herring</name>
    <dbReference type="NCBI Taxonomy" id="7950"/>
    <lineage>
        <taxon>Eukaryota</taxon>
        <taxon>Metazoa</taxon>
        <taxon>Chordata</taxon>
        <taxon>Craniata</taxon>
        <taxon>Vertebrata</taxon>
        <taxon>Euteleostomi</taxon>
        <taxon>Actinopterygii</taxon>
        <taxon>Neopterygii</taxon>
        <taxon>Teleostei</taxon>
        <taxon>Clupei</taxon>
        <taxon>Clupeiformes</taxon>
        <taxon>Clupeoidei</taxon>
        <taxon>Clupeidae</taxon>
        <taxon>Clupea</taxon>
    </lineage>
</organism>
<dbReference type="PANTHER" id="PTHR16070:SF2">
    <property type="entry name" value="PROTEIN FAM222A"/>
    <property type="match status" value="1"/>
</dbReference>
<reference evidence="3" key="1">
    <citation type="submission" date="2025-08" db="UniProtKB">
        <authorList>
            <consortium name="RefSeq"/>
        </authorList>
    </citation>
    <scope>IDENTIFICATION</scope>
</reference>
<dbReference type="OrthoDB" id="8932586at2759"/>
<feature type="region of interest" description="Disordered" evidence="1">
    <location>
        <begin position="1"/>
        <end position="23"/>
    </location>
</feature>
<feature type="compositionally biased region" description="Gly residues" evidence="1">
    <location>
        <begin position="219"/>
        <end position="237"/>
    </location>
</feature>
<name>A0A6P3W0V6_CLUHA</name>
<feature type="region of interest" description="Disordered" evidence="1">
    <location>
        <begin position="354"/>
        <end position="377"/>
    </location>
</feature>
<evidence type="ECO:0000256" key="1">
    <source>
        <dbReference type="SAM" id="MobiDB-lite"/>
    </source>
</evidence>
<dbReference type="GeneID" id="105902874"/>
<feature type="region of interest" description="Disordered" evidence="1">
    <location>
        <begin position="402"/>
        <end position="430"/>
    </location>
</feature>
<gene>
    <name evidence="3" type="primary">fam222a</name>
</gene>
<dbReference type="Proteomes" id="UP000515152">
    <property type="component" value="Chromosome 7"/>
</dbReference>
<dbReference type="KEGG" id="char:105902874"/>
<feature type="region of interest" description="Disordered" evidence="1">
    <location>
        <begin position="148"/>
        <end position="174"/>
    </location>
</feature>
<dbReference type="CTD" id="793922"/>
<sequence>MLACLQRRQNPPPQHHHHPICSGKALEPPQALSRKCELTVPMPSPRYPSAAELDAYAQKTAGHPLSIKIFPTNIRVPQNKHLNRTVNGYDTTGQRYSPYPHMHIGGHQGLLAIIRVSSSSSSTSSSSSSSSAYAPSSVAKGVLKNVEGRRTKLSPPQLAVAPYPPPMGGGGGSSTLAHSHRHMLYHAAPPKPPEGSLAAVGVSVPPNVTVASSVIPASSGGGSAATGGGGGGAGGRGLALPPQSNLPSIQSIIYQINQHCQAQALQQVCQGAGPPTTAAITSSSPSKQPGTTVVVGGLPSSSGSSGGNYPAGMVTQGGLLYGQGAAVVPGQGGEGLKAAGVVYADNMDYLLWQQKQQHHQHHQHHQQQQQQQQQQAVLRMYSAGSGGGGAISKSPETCLPGGGVMLGGGGSSSSSSSSRPYPLASGGAGGCGGMDKVSSSPLNCVSMHGNFSVGQYFAPPWNSVLVTPDSDCYIPQELPGATATTTTAGPLTGFSHHPHLHPHHHHHHHPHHPHHPHPHPHPGLDSAGGLCCLPSKSLCNTSVLSSSLQSLEYLINDIHPPCIKEQMLGKGYETVAVPRLLDHQHAHIRLPVYR</sequence>
<feature type="region of interest" description="Disordered" evidence="1">
    <location>
        <begin position="216"/>
        <end position="242"/>
    </location>
</feature>
<dbReference type="InterPro" id="IPR029340">
    <property type="entry name" value="FAM222"/>
</dbReference>
<evidence type="ECO:0000313" key="2">
    <source>
        <dbReference type="Proteomes" id="UP000515152"/>
    </source>
</evidence>
<feature type="compositionally biased region" description="Basic residues" evidence="1">
    <location>
        <begin position="497"/>
        <end position="520"/>
    </location>
</feature>
<dbReference type="RefSeq" id="XP_012686009.1">
    <property type="nucleotide sequence ID" value="XM_012830555.3"/>
</dbReference>
<protein>
    <submittedName>
        <fullName evidence="3">Protein FAM222A</fullName>
    </submittedName>
</protein>
<accession>A0A6P3W0V6</accession>
<evidence type="ECO:0000313" key="3">
    <source>
        <dbReference type="RefSeq" id="XP_012686009.1"/>
    </source>
</evidence>
<feature type="compositionally biased region" description="Low complexity" evidence="1">
    <location>
        <begin position="366"/>
        <end position="375"/>
    </location>
</feature>
<dbReference type="PANTHER" id="PTHR16070">
    <property type="entry name" value="PROTEIN FAM222A-RELATED"/>
    <property type="match status" value="1"/>
</dbReference>
<dbReference type="AlphaFoldDB" id="A0A6P3W0V6"/>
<dbReference type="Pfam" id="PF15258">
    <property type="entry name" value="FAM222A"/>
    <property type="match status" value="1"/>
</dbReference>